<evidence type="ECO:0000313" key="5">
    <source>
        <dbReference type="Proteomes" id="UP000198551"/>
    </source>
</evidence>
<dbReference type="AlphaFoldDB" id="A0A1C4VMR6"/>
<protein>
    <submittedName>
        <fullName evidence="4">Glycosyltransferase Family 4</fullName>
    </submittedName>
</protein>
<proteinExistence type="predicted"/>
<dbReference type="EMBL" id="FMCV01000003">
    <property type="protein sequence ID" value="SCE85105.1"/>
    <property type="molecule type" value="Genomic_DNA"/>
</dbReference>
<dbReference type="Gene3D" id="3.40.50.2000">
    <property type="entry name" value="Glycogen Phosphorylase B"/>
    <property type="match status" value="2"/>
</dbReference>
<gene>
    <name evidence="4" type="ORF">GA0070215_103265</name>
</gene>
<dbReference type="PANTHER" id="PTHR12526:SF510">
    <property type="entry name" value="D-INOSITOL 3-PHOSPHATE GLYCOSYLTRANSFERASE"/>
    <property type="match status" value="1"/>
</dbReference>
<dbReference type="Proteomes" id="UP000198551">
    <property type="component" value="Unassembled WGS sequence"/>
</dbReference>
<dbReference type="Pfam" id="PF13439">
    <property type="entry name" value="Glyco_transf_4"/>
    <property type="match status" value="1"/>
</dbReference>
<reference evidence="5" key="1">
    <citation type="submission" date="2016-06" db="EMBL/GenBank/DDBJ databases">
        <authorList>
            <person name="Varghese N."/>
        </authorList>
    </citation>
    <scope>NUCLEOTIDE SEQUENCE [LARGE SCALE GENOMIC DNA]</scope>
    <source>
        <strain evidence="5">DSM 45555</strain>
    </source>
</reference>
<dbReference type="SUPFAM" id="SSF53756">
    <property type="entry name" value="UDP-Glycosyltransferase/glycogen phosphorylase"/>
    <property type="match status" value="1"/>
</dbReference>
<dbReference type="GO" id="GO:0016757">
    <property type="term" value="F:glycosyltransferase activity"/>
    <property type="evidence" value="ECO:0007669"/>
    <property type="project" value="UniProtKB-KW"/>
</dbReference>
<dbReference type="InterPro" id="IPR028098">
    <property type="entry name" value="Glyco_trans_4-like_N"/>
</dbReference>
<keyword evidence="1" id="KW-0328">Glycosyltransferase</keyword>
<dbReference type="CDD" id="cd03801">
    <property type="entry name" value="GT4_PimA-like"/>
    <property type="match status" value="1"/>
</dbReference>
<keyword evidence="5" id="KW-1185">Reference proteome</keyword>
<dbReference type="Pfam" id="PF13692">
    <property type="entry name" value="Glyco_trans_1_4"/>
    <property type="match status" value="1"/>
</dbReference>
<accession>A0A1C4VMR6</accession>
<evidence type="ECO:0000256" key="2">
    <source>
        <dbReference type="ARBA" id="ARBA00022679"/>
    </source>
</evidence>
<feature type="domain" description="Glycosyltransferase subfamily 4-like N-terminal" evidence="3">
    <location>
        <begin position="91"/>
        <end position="149"/>
    </location>
</feature>
<evidence type="ECO:0000313" key="4">
    <source>
        <dbReference type="EMBL" id="SCE85105.1"/>
    </source>
</evidence>
<evidence type="ECO:0000259" key="3">
    <source>
        <dbReference type="Pfam" id="PF13439"/>
    </source>
</evidence>
<keyword evidence="2 4" id="KW-0808">Transferase</keyword>
<dbReference type="RefSeq" id="WP_091042677.1">
    <property type="nucleotide sequence ID" value="NZ_FMCV01000003.1"/>
</dbReference>
<evidence type="ECO:0000256" key="1">
    <source>
        <dbReference type="ARBA" id="ARBA00022676"/>
    </source>
</evidence>
<name>A0A1C4VMR6_9ACTN</name>
<sequence>MSAVHVVLPGDIDDPADPSGGNAYDRQVCRGLAARGWTVREHQVPGGWPHPGHRERADLAGLLGGLPDGVPVLLDGLVASTVPDVLTPHAARLPLVILVHLPIEGETEARSLAAATAVVATSEWTRDRLLTRYRLRPERVTVAPPGVDPAPVASGTPGGGRLLCVAAVTPVKGHDVLAAALTEVADLDWTCNWVGPVDRDRAFADRLRERLTATGLDGRVRLTGPRTGPGLAATYAAADLLVAPSRRETYGMVVTEALARGVPVLASDTGGLPATLGHAPGGARPGLLVPAGDPGATAAALRRWLTDARLRDRLRHAARQRRRTLSGWPVTVDRLATALKEATAA</sequence>
<dbReference type="PANTHER" id="PTHR12526">
    <property type="entry name" value="GLYCOSYLTRANSFERASE"/>
    <property type="match status" value="1"/>
</dbReference>
<organism evidence="4 5">
    <name type="scientific">Micromonospora marina</name>
    <dbReference type="NCBI Taxonomy" id="307120"/>
    <lineage>
        <taxon>Bacteria</taxon>
        <taxon>Bacillati</taxon>
        <taxon>Actinomycetota</taxon>
        <taxon>Actinomycetes</taxon>
        <taxon>Micromonosporales</taxon>
        <taxon>Micromonosporaceae</taxon>
        <taxon>Micromonospora</taxon>
    </lineage>
</organism>